<dbReference type="InterPro" id="IPR050300">
    <property type="entry name" value="GDXG_lipolytic_enzyme"/>
</dbReference>
<dbReference type="InterPro" id="IPR013094">
    <property type="entry name" value="AB_hydrolase_3"/>
</dbReference>
<evidence type="ECO:0000256" key="3">
    <source>
        <dbReference type="PROSITE-ProRule" id="PRU10038"/>
    </source>
</evidence>
<name>A0A9X1U6B2_9SPHN</name>
<dbReference type="EMBL" id="JAKFGM010000004">
    <property type="protein sequence ID" value="MCF2515981.1"/>
    <property type="molecule type" value="Genomic_DNA"/>
</dbReference>
<dbReference type="RefSeq" id="WP_235068704.1">
    <property type="nucleotide sequence ID" value="NZ_JAKFGM010000004.1"/>
</dbReference>
<organism evidence="5 6">
    <name type="scientific">Sphingomonas cremea</name>
    <dbReference type="NCBI Taxonomy" id="2904799"/>
    <lineage>
        <taxon>Bacteria</taxon>
        <taxon>Pseudomonadati</taxon>
        <taxon>Pseudomonadota</taxon>
        <taxon>Alphaproteobacteria</taxon>
        <taxon>Sphingomonadales</taxon>
        <taxon>Sphingomonadaceae</taxon>
        <taxon>Sphingomonas</taxon>
    </lineage>
</organism>
<dbReference type="PANTHER" id="PTHR48081:SF6">
    <property type="entry name" value="PEPTIDASE S9 PROLYL OLIGOPEPTIDASE CATALYTIC DOMAIN-CONTAINING PROTEIN"/>
    <property type="match status" value="1"/>
</dbReference>
<evidence type="ECO:0000259" key="4">
    <source>
        <dbReference type="Pfam" id="PF07859"/>
    </source>
</evidence>
<dbReference type="PROSITE" id="PS01174">
    <property type="entry name" value="LIPASE_GDXG_SER"/>
    <property type="match status" value="1"/>
</dbReference>
<comment type="similarity">
    <text evidence="1">Belongs to the 'GDXG' lipolytic enzyme family.</text>
</comment>
<feature type="active site" evidence="3">
    <location>
        <position position="161"/>
    </location>
</feature>
<dbReference type="Proteomes" id="UP001139410">
    <property type="component" value="Unassembled WGS sequence"/>
</dbReference>
<keyword evidence="2 5" id="KW-0378">Hydrolase</keyword>
<dbReference type="Gene3D" id="3.40.50.1820">
    <property type="entry name" value="alpha/beta hydrolase"/>
    <property type="match status" value="1"/>
</dbReference>
<proteinExistence type="inferred from homology"/>
<evidence type="ECO:0000256" key="1">
    <source>
        <dbReference type="ARBA" id="ARBA00010515"/>
    </source>
</evidence>
<dbReference type="InterPro" id="IPR033140">
    <property type="entry name" value="Lipase_GDXG_put_SER_AS"/>
</dbReference>
<comment type="caution">
    <text evidence="5">The sequence shown here is derived from an EMBL/GenBank/DDBJ whole genome shotgun (WGS) entry which is preliminary data.</text>
</comment>
<keyword evidence="6" id="KW-1185">Reference proteome</keyword>
<dbReference type="SUPFAM" id="SSF53474">
    <property type="entry name" value="alpha/beta-Hydrolases"/>
    <property type="match status" value="1"/>
</dbReference>
<evidence type="ECO:0000313" key="5">
    <source>
        <dbReference type="EMBL" id="MCF2515981.1"/>
    </source>
</evidence>
<evidence type="ECO:0000313" key="6">
    <source>
        <dbReference type="Proteomes" id="UP001139410"/>
    </source>
</evidence>
<feature type="domain" description="Alpha/beta hydrolase fold-3" evidence="4">
    <location>
        <begin position="84"/>
        <end position="288"/>
    </location>
</feature>
<protein>
    <submittedName>
        <fullName evidence="5">Alpha/beta hydrolase</fullName>
    </submittedName>
</protein>
<dbReference type="AlphaFoldDB" id="A0A9X1U6B2"/>
<dbReference type="PANTHER" id="PTHR48081">
    <property type="entry name" value="AB HYDROLASE SUPERFAMILY PROTEIN C4A8.06C"/>
    <property type="match status" value="1"/>
</dbReference>
<dbReference type="Pfam" id="PF07859">
    <property type="entry name" value="Abhydrolase_3"/>
    <property type="match status" value="1"/>
</dbReference>
<sequence>MRKWLIGLLAAAFAVVAAFLLSPWPSVYVIRAVFDKGAAEASERLNKHVPDTVRTVTISYDPTDKDAVLDVHRPARTNPRTPLIVWIHGGGFVSGRRGDITNYAKVLAGQGFNVVNVDYTIAPEAQYPMPVRQVSKALAFLSAQGGKLGIDTSRIVLAGDSAGAQIAAQTAAVTVNPDYARRVGIVPGVRPSQIAGTLLHCGVYDVTRMGGGGGILGWFVKSTTWAYSGKRNWRDAKGFDTMSVAPNVTAAFPPSFISAGNADPLGPQSVAMADALETKGVKVERLFFPAGYKPPLGHEYQFDLDSEAGRLALARSTAWLKTL</sequence>
<gene>
    <name evidence="5" type="ORF">LVY65_13035</name>
</gene>
<dbReference type="InterPro" id="IPR029058">
    <property type="entry name" value="AB_hydrolase_fold"/>
</dbReference>
<evidence type="ECO:0000256" key="2">
    <source>
        <dbReference type="ARBA" id="ARBA00022801"/>
    </source>
</evidence>
<dbReference type="GO" id="GO:0016787">
    <property type="term" value="F:hydrolase activity"/>
    <property type="evidence" value="ECO:0007669"/>
    <property type="project" value="UniProtKB-KW"/>
</dbReference>
<reference evidence="5" key="1">
    <citation type="submission" date="2022-01" db="EMBL/GenBank/DDBJ databases">
        <authorList>
            <person name="Jo J.-H."/>
            <person name="Im W.-T."/>
        </authorList>
    </citation>
    <scope>NUCLEOTIDE SEQUENCE</scope>
    <source>
        <strain evidence="5">G124</strain>
    </source>
</reference>
<accession>A0A9X1U6B2</accession>